<dbReference type="PANTHER" id="PTHR16222:SF17">
    <property type="entry name" value="SELENOPROTEIN J"/>
    <property type="match status" value="1"/>
</dbReference>
<dbReference type="AlphaFoldDB" id="A0A0J1HGR6"/>
<evidence type="ECO:0000313" key="3">
    <source>
        <dbReference type="Proteomes" id="UP000035909"/>
    </source>
</evidence>
<dbReference type="PATRIC" id="fig|320778.3.peg.1067"/>
<dbReference type="InterPro" id="IPR036705">
    <property type="entry name" value="Ribosyl_crysJ1_sf"/>
</dbReference>
<comment type="cofactor">
    <cofactor evidence="1">
        <name>Mg(2+)</name>
        <dbReference type="ChEBI" id="CHEBI:18420"/>
    </cofactor>
    <text evidence="1">Binds 2 magnesium ions per subunit.</text>
</comment>
<dbReference type="Proteomes" id="UP000035909">
    <property type="component" value="Unassembled WGS sequence"/>
</dbReference>
<dbReference type="RefSeq" id="WP_047884094.1">
    <property type="nucleotide sequence ID" value="NZ_LDOU01000005.1"/>
</dbReference>
<evidence type="ECO:0000256" key="1">
    <source>
        <dbReference type="PIRSR" id="PIRSR605502-1"/>
    </source>
</evidence>
<keyword evidence="1" id="KW-0460">Magnesium</keyword>
<keyword evidence="3" id="KW-1185">Reference proteome</keyword>
<dbReference type="OrthoDB" id="6193578at2"/>
<dbReference type="GO" id="GO:0046872">
    <property type="term" value="F:metal ion binding"/>
    <property type="evidence" value="ECO:0007669"/>
    <property type="project" value="UniProtKB-KW"/>
</dbReference>
<reference evidence="2 3" key="1">
    <citation type="submission" date="2015-05" db="EMBL/GenBank/DDBJ databases">
        <title>Photobacterium galathea sp. nov.</title>
        <authorList>
            <person name="Machado H."/>
            <person name="Gram L."/>
        </authorList>
    </citation>
    <scope>NUCLEOTIDE SEQUENCE [LARGE SCALE GENOMIC DNA]</scope>
    <source>
        <strain evidence="2 3">DSM 22954</strain>
    </source>
</reference>
<dbReference type="Pfam" id="PF03747">
    <property type="entry name" value="ADP_ribosyl_GH"/>
    <property type="match status" value="1"/>
</dbReference>
<dbReference type="GO" id="GO:0016787">
    <property type="term" value="F:hydrolase activity"/>
    <property type="evidence" value="ECO:0007669"/>
    <property type="project" value="UniProtKB-KW"/>
</dbReference>
<dbReference type="EMBL" id="LDOU01000005">
    <property type="protein sequence ID" value="KLV10795.1"/>
    <property type="molecule type" value="Genomic_DNA"/>
</dbReference>
<feature type="binding site" evidence="1">
    <location>
        <position position="265"/>
    </location>
    <ligand>
        <name>Mg(2+)</name>
        <dbReference type="ChEBI" id="CHEBI:18420"/>
        <label>1</label>
    </ligand>
</feature>
<comment type="caution">
    <text evidence="2">The sequence shown here is derived from an EMBL/GenBank/DDBJ whole genome shotgun (WGS) entry which is preliminary data.</text>
</comment>
<gene>
    <name evidence="2" type="ORF">ABT57_04940</name>
</gene>
<evidence type="ECO:0000313" key="2">
    <source>
        <dbReference type="EMBL" id="KLV10795.1"/>
    </source>
</evidence>
<dbReference type="SUPFAM" id="SSF101478">
    <property type="entry name" value="ADP-ribosylglycohydrolase"/>
    <property type="match status" value="1"/>
</dbReference>
<proteinExistence type="predicted"/>
<organism evidence="2 3">
    <name type="scientific">Photobacterium ganghwense</name>
    <dbReference type="NCBI Taxonomy" id="320778"/>
    <lineage>
        <taxon>Bacteria</taxon>
        <taxon>Pseudomonadati</taxon>
        <taxon>Pseudomonadota</taxon>
        <taxon>Gammaproteobacteria</taxon>
        <taxon>Vibrionales</taxon>
        <taxon>Vibrionaceae</taxon>
        <taxon>Photobacterium</taxon>
    </lineage>
</organism>
<dbReference type="STRING" id="320778.ABT57_04940"/>
<keyword evidence="1" id="KW-0479">Metal-binding</keyword>
<dbReference type="PANTHER" id="PTHR16222">
    <property type="entry name" value="ADP-RIBOSYLGLYCOHYDROLASE"/>
    <property type="match status" value="1"/>
</dbReference>
<dbReference type="InterPro" id="IPR050792">
    <property type="entry name" value="ADP-ribosylglycohydrolase"/>
</dbReference>
<keyword evidence="2" id="KW-0378">Hydrolase</keyword>
<accession>A0A0J1HGR6</accession>
<dbReference type="Gene3D" id="1.10.4080.10">
    <property type="entry name" value="ADP-ribosylation/Crystallin J1"/>
    <property type="match status" value="1"/>
</dbReference>
<protein>
    <submittedName>
        <fullName evidence="2">ADP-ribosylglycohydrolase</fullName>
    </submittedName>
</protein>
<dbReference type="InterPro" id="IPR005502">
    <property type="entry name" value="Ribosyl_crysJ1"/>
</dbReference>
<sequence length="318" mass="34363">MAQRYAALMGALVADAAAMGTHLIYSPERIASLTELAHFPFIEPDPAHYQGVEGFYAHDKLTAGELTIYGEWLALYIRLLSQPGIETLSIQQAILDFFGPGGEFVGYIDTPTKALLLTLFSLPPEDWPDDSGIDDDQNTALCAVPALIAMKMPSDLLEQEIERILGITHQNETALVCAKAFAAALNEGLRSRRIEPVLNVLKVKCRGLVQMRIEAVRAMETLEQAMTVASPACHLQDSLPMAAWILQTTNSYTEAILKNVAVGGDSCGRGMIFGALAGACYGFGDEAGIPISWLMTLQMGEAMAEDIEQLLHNSGGAF</sequence>
<name>A0A0J1HGR6_9GAMM</name>